<dbReference type="EMBL" id="ABCB02000019">
    <property type="protein sequence ID" value="EDO60836.1"/>
    <property type="molecule type" value="Genomic_DNA"/>
</dbReference>
<dbReference type="PANTHER" id="PTHR11845">
    <property type="entry name" value="5'-DEOXYNUCLEOTIDASE HDDC2"/>
    <property type="match status" value="1"/>
</dbReference>
<dbReference type="GO" id="GO:0005737">
    <property type="term" value="C:cytoplasm"/>
    <property type="evidence" value="ECO:0007669"/>
    <property type="project" value="TreeGrafter"/>
</dbReference>
<dbReference type="CDD" id="cd00077">
    <property type="entry name" value="HDc"/>
    <property type="match status" value="1"/>
</dbReference>
<dbReference type="SMART" id="SM00471">
    <property type="entry name" value="HDc"/>
    <property type="match status" value="1"/>
</dbReference>
<dbReference type="InterPro" id="IPR039356">
    <property type="entry name" value="YfbR/HDDC2"/>
</dbReference>
<reference evidence="4 6" key="3">
    <citation type="submission" date="2017-07" db="EMBL/GenBank/DDBJ databases">
        <title>Prevalence of linear plasmids in Cutibacterium (Propionibacterium) acnes isolates obtained from prostatic tissue.</title>
        <authorList>
            <person name="Davidsson S."/>
            <person name="Carlsson J."/>
            <person name="Molling P."/>
            <person name="Andren O."/>
            <person name="Andersson S.-O."/>
            <person name="Brzuszkiewicz E."/>
            <person name="Poehlein A."/>
            <person name="Al-Zeer M."/>
            <person name="Brinkmann V."/>
            <person name="Scavenius C."/>
            <person name="Nazipi S."/>
            <person name="Soderquist B."/>
            <person name="Bruggemann H."/>
        </authorList>
    </citation>
    <scope>NUCLEOTIDE SEQUENCE [LARGE SCALE GENOMIC DNA]</scope>
    <source>
        <strain evidence="4 6">DSM 753</strain>
    </source>
</reference>
<reference evidence="3 5" key="2">
    <citation type="submission" date="2007-08" db="EMBL/GenBank/DDBJ databases">
        <authorList>
            <person name="Fulton L."/>
            <person name="Clifton S."/>
            <person name="Fulton B."/>
            <person name="Xu J."/>
            <person name="Minx P."/>
            <person name="Pepin K.H."/>
            <person name="Johnson M."/>
            <person name="Thiruvilangam P."/>
            <person name="Bhonagiri V."/>
            <person name="Nash W.E."/>
            <person name="Wang C."/>
            <person name="Mardis E.R."/>
            <person name="Wilson R.K."/>
        </authorList>
    </citation>
    <scope>NUCLEOTIDE SEQUENCE [LARGE SCALE GENOMIC DNA]</scope>
    <source>
        <strain evidence="3 5">DSM 753</strain>
    </source>
</reference>
<dbReference type="Pfam" id="PF12917">
    <property type="entry name" value="YfbR-like"/>
    <property type="match status" value="1"/>
</dbReference>
<evidence type="ECO:0000313" key="3">
    <source>
        <dbReference type="EMBL" id="EDO60836.1"/>
    </source>
</evidence>
<proteinExistence type="predicted"/>
<accession>A7VV36</accession>
<dbReference type="NCBIfam" id="NF003009">
    <property type="entry name" value="PRK03826.1"/>
    <property type="match status" value="1"/>
</dbReference>
<dbReference type="HOGENOM" id="CLU_084784_0_0_9"/>
<dbReference type="Proteomes" id="UP000003490">
    <property type="component" value="Unassembled WGS sequence"/>
</dbReference>
<evidence type="ECO:0000259" key="2">
    <source>
        <dbReference type="SMART" id="SM00471"/>
    </source>
</evidence>
<dbReference type="eggNOG" id="COG1896">
    <property type="taxonomic scope" value="Bacteria"/>
</dbReference>
<evidence type="ECO:0000256" key="1">
    <source>
        <dbReference type="ARBA" id="ARBA00022801"/>
    </source>
</evidence>
<dbReference type="Gene3D" id="1.10.3210.10">
    <property type="entry name" value="Hypothetical protein af1432"/>
    <property type="match status" value="1"/>
</dbReference>
<name>A7VV36_9FIRM</name>
<dbReference type="EMBL" id="NOXF01000012">
    <property type="protein sequence ID" value="PEQ23679.1"/>
    <property type="molecule type" value="Genomic_DNA"/>
</dbReference>
<evidence type="ECO:0000313" key="4">
    <source>
        <dbReference type="EMBL" id="PEQ23679.1"/>
    </source>
</evidence>
<dbReference type="PANTHER" id="PTHR11845:SF13">
    <property type="entry name" value="5'-DEOXYNUCLEOTIDASE HDDC2"/>
    <property type="match status" value="1"/>
</dbReference>
<protein>
    <submittedName>
        <fullName evidence="4">5'-deoxynucleotidase</fullName>
    </submittedName>
    <submittedName>
        <fullName evidence="3">HD domain protein</fullName>
    </submittedName>
</protein>
<organism evidence="3 5">
    <name type="scientific">[Clostridium] leptum DSM 753</name>
    <dbReference type="NCBI Taxonomy" id="428125"/>
    <lineage>
        <taxon>Bacteria</taxon>
        <taxon>Bacillati</taxon>
        <taxon>Bacillota</taxon>
        <taxon>Clostridia</taxon>
        <taxon>Eubacteriales</taxon>
        <taxon>Oscillospiraceae</taxon>
        <taxon>Oscillospiraceae incertae sedis</taxon>
    </lineage>
</organism>
<comment type="caution">
    <text evidence="3">The sequence shown here is derived from an EMBL/GenBank/DDBJ whole genome shotgun (WGS) entry which is preliminary data.</text>
</comment>
<dbReference type="InterPro" id="IPR003607">
    <property type="entry name" value="HD/PDEase_dom"/>
</dbReference>
<dbReference type="GO" id="GO:0002953">
    <property type="term" value="F:5'-deoxynucleotidase activity"/>
    <property type="evidence" value="ECO:0007669"/>
    <property type="project" value="InterPro"/>
</dbReference>
<gene>
    <name evidence="4" type="ORF">CH238_12635</name>
    <name evidence="3" type="ORF">CLOLEP_02441</name>
</gene>
<dbReference type="Proteomes" id="UP000220611">
    <property type="component" value="Unassembled WGS sequence"/>
</dbReference>
<keyword evidence="1" id="KW-0378">Hydrolase</keyword>
<dbReference type="SUPFAM" id="SSF109604">
    <property type="entry name" value="HD-domain/PDEase-like"/>
    <property type="match status" value="1"/>
</dbReference>
<sequence length="201" mass="22974">MEQEAQSMKGYHFYAMLSRMKYINRWGLMRNTREENICEHSLEVAMIAHSLAVLKNQRFGGKVNPERAALLGMFHDAAEIITGDLPTPVKYFNSEIRAAYQEVENMAKDRLLSMLPEDLRPVYEPLLSPGEEEQEILHLVKAADKISALIKCIEEKSMGNAEFCQAELALREAVSRLRCPEADCFLNEFLPSYSLTLDEQE</sequence>
<reference evidence="3 5" key="1">
    <citation type="submission" date="2007-08" db="EMBL/GenBank/DDBJ databases">
        <title>Draft genome sequence of Clostridium leptum (DSM 753).</title>
        <authorList>
            <person name="Sudarsanam P."/>
            <person name="Ley R."/>
            <person name="Guruge J."/>
            <person name="Turnbaugh P.J."/>
            <person name="Mahowald M."/>
            <person name="Liep D."/>
            <person name="Gordon J."/>
        </authorList>
    </citation>
    <scope>NUCLEOTIDE SEQUENCE [LARGE SCALE GENOMIC DNA]</scope>
    <source>
        <strain evidence="3 5">DSM 753</strain>
    </source>
</reference>
<dbReference type="AlphaFoldDB" id="A7VV36"/>
<feature type="domain" description="HD/PDEase" evidence="2">
    <location>
        <begin position="33"/>
        <end position="158"/>
    </location>
</feature>
<evidence type="ECO:0000313" key="6">
    <source>
        <dbReference type="Proteomes" id="UP000220611"/>
    </source>
</evidence>
<keyword evidence="6" id="KW-1185">Reference proteome</keyword>
<evidence type="ECO:0000313" key="5">
    <source>
        <dbReference type="Proteomes" id="UP000003490"/>
    </source>
</evidence>